<accession>G7DW01</accession>
<dbReference type="AlphaFoldDB" id="G7DW01"/>
<feature type="transmembrane region" description="Helical" evidence="8">
    <location>
        <begin position="181"/>
        <end position="199"/>
    </location>
</feature>
<keyword evidence="6 8" id="KW-0472">Membrane</keyword>
<dbReference type="STRING" id="764103.G7DW01"/>
<proteinExistence type="inferred from homology"/>
<evidence type="ECO:0000313" key="11">
    <source>
        <dbReference type="Proteomes" id="UP000009131"/>
    </source>
</evidence>
<gene>
    <name evidence="10" type="primary">Mo01461</name>
    <name evidence="10" type="ORF">E5Q_01461</name>
</gene>
<keyword evidence="4" id="KW-0378">Hydrolase</keyword>
<dbReference type="InterPro" id="IPR022764">
    <property type="entry name" value="Peptidase_S54_rhomboid_dom"/>
</dbReference>
<dbReference type="OMA" id="VFLAWQY"/>
<name>G7DW01_MIXOS</name>
<dbReference type="Pfam" id="PF01694">
    <property type="entry name" value="Rhomboid"/>
    <property type="match status" value="1"/>
</dbReference>
<dbReference type="FunCoup" id="G7DW01">
    <property type="interactions" value="301"/>
</dbReference>
<feature type="transmembrane region" description="Helical" evidence="8">
    <location>
        <begin position="114"/>
        <end position="141"/>
    </location>
</feature>
<dbReference type="EMBL" id="BABT02000047">
    <property type="protein sequence ID" value="GAA94807.1"/>
    <property type="molecule type" value="Genomic_DNA"/>
</dbReference>
<dbReference type="Gene3D" id="1.20.1540.10">
    <property type="entry name" value="Rhomboid-like"/>
    <property type="match status" value="1"/>
</dbReference>
<evidence type="ECO:0000256" key="8">
    <source>
        <dbReference type="SAM" id="Phobius"/>
    </source>
</evidence>
<evidence type="ECO:0000256" key="6">
    <source>
        <dbReference type="ARBA" id="ARBA00023136"/>
    </source>
</evidence>
<protein>
    <recommendedName>
        <fullName evidence="9">Peptidase S54 rhomboid domain-containing protein</fullName>
    </recommendedName>
</protein>
<feature type="transmembrane region" description="Helical" evidence="8">
    <location>
        <begin position="153"/>
        <end position="175"/>
    </location>
</feature>
<comment type="caution">
    <text evidence="10">The sequence shown here is derived from an EMBL/GenBank/DDBJ whole genome shotgun (WGS) entry which is preliminary data.</text>
</comment>
<feature type="region of interest" description="Disordered" evidence="7">
    <location>
        <begin position="1"/>
        <end position="25"/>
    </location>
</feature>
<keyword evidence="5 8" id="KW-1133">Transmembrane helix</keyword>
<comment type="subcellular location">
    <subcellularLocation>
        <location evidence="1">Membrane</location>
        <topology evidence="1">Multi-pass membrane protein</topology>
    </subcellularLocation>
</comment>
<dbReference type="eggNOG" id="KOG2980">
    <property type="taxonomic scope" value="Eukaryota"/>
</dbReference>
<evidence type="ECO:0000256" key="5">
    <source>
        <dbReference type="ARBA" id="ARBA00022989"/>
    </source>
</evidence>
<dbReference type="RefSeq" id="XP_014565063.1">
    <property type="nucleotide sequence ID" value="XM_014709577.1"/>
</dbReference>
<dbReference type="InParanoid" id="G7DW01"/>
<organism evidence="10 11">
    <name type="scientific">Mixia osmundae (strain CBS 9802 / IAM 14324 / JCM 22182 / KY 12970)</name>
    <dbReference type="NCBI Taxonomy" id="764103"/>
    <lineage>
        <taxon>Eukaryota</taxon>
        <taxon>Fungi</taxon>
        <taxon>Dikarya</taxon>
        <taxon>Basidiomycota</taxon>
        <taxon>Pucciniomycotina</taxon>
        <taxon>Mixiomycetes</taxon>
        <taxon>Mixiales</taxon>
        <taxon>Mixiaceae</taxon>
        <taxon>Mixia</taxon>
    </lineage>
</organism>
<dbReference type="PANTHER" id="PTHR43731">
    <property type="entry name" value="RHOMBOID PROTEASE"/>
    <property type="match status" value="1"/>
</dbReference>
<evidence type="ECO:0000256" key="4">
    <source>
        <dbReference type="ARBA" id="ARBA00022801"/>
    </source>
</evidence>
<keyword evidence="3 8" id="KW-0812">Transmembrane</keyword>
<evidence type="ECO:0000256" key="7">
    <source>
        <dbReference type="SAM" id="MobiDB-lite"/>
    </source>
</evidence>
<dbReference type="GO" id="GO:0004252">
    <property type="term" value="F:serine-type endopeptidase activity"/>
    <property type="evidence" value="ECO:0007669"/>
    <property type="project" value="InterPro"/>
</dbReference>
<evidence type="ECO:0000256" key="2">
    <source>
        <dbReference type="ARBA" id="ARBA00009045"/>
    </source>
</evidence>
<evidence type="ECO:0000313" key="10">
    <source>
        <dbReference type="EMBL" id="GAA94807.1"/>
    </source>
</evidence>
<dbReference type="InterPro" id="IPR050925">
    <property type="entry name" value="Rhomboid_protease_S54"/>
</dbReference>
<dbReference type="HOGENOM" id="CLU_055068_7_2_1"/>
<dbReference type="SUPFAM" id="SSF144091">
    <property type="entry name" value="Rhomboid-like"/>
    <property type="match status" value="1"/>
</dbReference>
<keyword evidence="11" id="KW-1185">Reference proteome</keyword>
<evidence type="ECO:0000259" key="9">
    <source>
        <dbReference type="Pfam" id="PF01694"/>
    </source>
</evidence>
<feature type="transmembrane region" description="Helical" evidence="8">
    <location>
        <begin position="233"/>
        <end position="254"/>
    </location>
</feature>
<feature type="domain" description="Peptidase S54 rhomboid" evidence="9">
    <location>
        <begin position="112"/>
        <end position="257"/>
    </location>
</feature>
<sequence length="266" mass="29486">MASPVSLQVWRAHQRSSSPRLNTKPLFRHQRSPFTSLQRRCLSSTRSRSQGQSFRQKLDEPRWTKPLLYSLVGANILVFGAWQYAKEPGAPRGMLARMMRTFTISWHNLQQGRWYTLITSCFSQMSLAHLAANLITLVSFAPLVMQVVGNTRFLSLYMAAGLSGGVLQLASNAYYRQDTPALGASGSLSGCLMFCACVAPNLQIGLFFVIPMPIKVAIPLLVCWDVYHAMSPQSGIGGAAHIGGSLTGIAYYLLIRQRLRYGGRLR</sequence>
<reference evidence="10 11" key="1">
    <citation type="journal article" date="2011" name="J. Gen. Appl. Microbiol.">
        <title>Draft genome sequencing of the enigmatic basidiomycete Mixia osmundae.</title>
        <authorList>
            <person name="Nishida H."/>
            <person name="Nagatsuka Y."/>
            <person name="Sugiyama J."/>
        </authorList>
    </citation>
    <scope>NUCLEOTIDE SEQUENCE [LARGE SCALE GENOMIC DNA]</scope>
    <source>
        <strain evidence="11">CBS 9802 / IAM 14324 / JCM 22182 / KY 12970</strain>
    </source>
</reference>
<dbReference type="InterPro" id="IPR035952">
    <property type="entry name" value="Rhomboid-like_sf"/>
</dbReference>
<evidence type="ECO:0000256" key="1">
    <source>
        <dbReference type="ARBA" id="ARBA00004141"/>
    </source>
</evidence>
<evidence type="ECO:0000256" key="3">
    <source>
        <dbReference type="ARBA" id="ARBA00022692"/>
    </source>
</evidence>
<dbReference type="Proteomes" id="UP000009131">
    <property type="component" value="Unassembled WGS sequence"/>
</dbReference>
<dbReference type="GO" id="GO:0016020">
    <property type="term" value="C:membrane"/>
    <property type="evidence" value="ECO:0007669"/>
    <property type="project" value="UniProtKB-SubCell"/>
</dbReference>
<dbReference type="OrthoDB" id="418595at2759"/>
<reference evidence="10 11" key="2">
    <citation type="journal article" date="2012" name="Open Biol.">
        <title>Characteristics of nucleosomes and linker DNA regions on the genome of the basidiomycete Mixia osmundae revealed by mono- and dinucleosome mapping.</title>
        <authorList>
            <person name="Nishida H."/>
            <person name="Kondo S."/>
            <person name="Matsumoto T."/>
            <person name="Suzuki Y."/>
            <person name="Yoshikawa H."/>
            <person name="Taylor T.D."/>
            <person name="Sugiyama J."/>
        </authorList>
    </citation>
    <scope>NUCLEOTIDE SEQUENCE [LARGE SCALE GENOMIC DNA]</scope>
    <source>
        <strain evidence="11">CBS 9802 / IAM 14324 / JCM 22182 / KY 12970</strain>
    </source>
</reference>
<comment type="similarity">
    <text evidence="2">Belongs to the peptidase S54 family.</text>
</comment>
<dbReference type="PANTHER" id="PTHR43731:SF14">
    <property type="entry name" value="PRESENILIN-ASSOCIATED RHOMBOID-LIKE PROTEIN, MITOCHONDRIAL"/>
    <property type="match status" value="1"/>
</dbReference>